<feature type="transmembrane region" description="Helical" evidence="1">
    <location>
        <begin position="229"/>
        <end position="249"/>
    </location>
</feature>
<dbReference type="AlphaFoldDB" id="A0A7I7T4B7"/>
<proteinExistence type="predicted"/>
<keyword evidence="1" id="KW-0472">Membrane</keyword>
<dbReference type="Proteomes" id="UP000467148">
    <property type="component" value="Chromosome"/>
</dbReference>
<evidence type="ECO:0000256" key="1">
    <source>
        <dbReference type="SAM" id="Phobius"/>
    </source>
</evidence>
<keyword evidence="1" id="KW-0812">Transmembrane</keyword>
<feature type="transmembrane region" description="Helical" evidence="1">
    <location>
        <begin position="61"/>
        <end position="83"/>
    </location>
</feature>
<organism evidence="2 3">
    <name type="scientific">Mycolicibacterium helvum</name>
    <dbReference type="NCBI Taxonomy" id="1534349"/>
    <lineage>
        <taxon>Bacteria</taxon>
        <taxon>Bacillati</taxon>
        <taxon>Actinomycetota</taxon>
        <taxon>Actinomycetes</taxon>
        <taxon>Mycobacteriales</taxon>
        <taxon>Mycobacteriaceae</taxon>
        <taxon>Mycolicibacterium</taxon>
    </lineage>
</organism>
<protein>
    <recommendedName>
        <fullName evidence="4">DUF5135 domain-containing protein</fullName>
    </recommendedName>
</protein>
<evidence type="ECO:0000313" key="3">
    <source>
        <dbReference type="Proteomes" id="UP000467148"/>
    </source>
</evidence>
<accession>A0A7I7T4B7</accession>
<dbReference type="EMBL" id="AP022596">
    <property type="protein sequence ID" value="BBY63820.1"/>
    <property type="molecule type" value="Genomic_DNA"/>
</dbReference>
<dbReference type="Pfam" id="PF17198">
    <property type="entry name" value="AveC_like"/>
    <property type="match status" value="1"/>
</dbReference>
<keyword evidence="1" id="KW-1133">Transmembrane helix</keyword>
<dbReference type="KEGG" id="mhev:MHEL_20630"/>
<gene>
    <name evidence="2" type="ORF">MHEL_20630</name>
</gene>
<evidence type="ECO:0008006" key="4">
    <source>
        <dbReference type="Google" id="ProtNLM"/>
    </source>
</evidence>
<feature type="transmembrane region" description="Helical" evidence="1">
    <location>
        <begin position="185"/>
        <end position="209"/>
    </location>
</feature>
<dbReference type="RefSeq" id="WP_163747429.1">
    <property type="nucleotide sequence ID" value="NZ_AP022596.1"/>
</dbReference>
<feature type="transmembrane region" description="Helical" evidence="1">
    <location>
        <begin position="146"/>
        <end position="165"/>
    </location>
</feature>
<feature type="transmembrane region" description="Helical" evidence="1">
    <location>
        <begin position="21"/>
        <end position="41"/>
    </location>
</feature>
<keyword evidence="3" id="KW-1185">Reference proteome</keyword>
<name>A0A7I7T4B7_9MYCO</name>
<feature type="transmembrane region" description="Helical" evidence="1">
    <location>
        <begin position="276"/>
        <end position="297"/>
    </location>
</feature>
<dbReference type="InterPro" id="IPR033459">
    <property type="entry name" value="AveC-like"/>
</dbReference>
<feature type="transmembrane region" description="Helical" evidence="1">
    <location>
        <begin position="92"/>
        <end position="108"/>
    </location>
</feature>
<evidence type="ECO:0000313" key="2">
    <source>
        <dbReference type="EMBL" id="BBY63820.1"/>
    </source>
</evidence>
<reference evidence="2 3" key="1">
    <citation type="journal article" date="2019" name="Emerg. Microbes Infect.">
        <title>Comprehensive subspecies identification of 175 nontuberculous mycobacteria species based on 7547 genomic profiles.</title>
        <authorList>
            <person name="Matsumoto Y."/>
            <person name="Kinjo T."/>
            <person name="Motooka D."/>
            <person name="Nabeya D."/>
            <person name="Jung N."/>
            <person name="Uechi K."/>
            <person name="Horii T."/>
            <person name="Iida T."/>
            <person name="Fujita J."/>
            <person name="Nakamura S."/>
        </authorList>
    </citation>
    <scope>NUCLEOTIDE SEQUENCE [LARGE SCALE GENOMIC DNA]</scope>
    <source>
        <strain evidence="2 3">JCM 30396</strain>
    </source>
</reference>
<sequence length="320" mass="36269">MSAVLPEISPRPSSRRWIGNFWPILGAASVVFACYSLGRWVAGGVSSVSPGDDPMPPLQLLLMHALEWIQFAAFVGIVGWVVVRPLIARRPLGFDGLFVIAAFMLNFWDVMDNYWVFSFQYNAHHLNVGSWGGFIPGWNSPDPHLWAVPIGFVFGAYTWAFFLAVRSGCRLLAYVQRRHPTWGPVRAFGLVFLSNMALEAIAENVYLRIGAMVNVRPFEPLTLWEGTQYAWPLYNPFLFALVWTVLTALRWYRDENGYSFVERALPGISQGQRPAAVLRLLAIFAFLEVIYLVGYFLPWNLFSIMRTTPPIVLPSYFPLP</sequence>